<reference evidence="2" key="1">
    <citation type="journal article" date="2019" name="Int. J. Syst. Evol. Microbiol.">
        <title>The Global Catalogue of Microorganisms (GCM) 10K type strain sequencing project: providing services to taxonomists for standard genome sequencing and annotation.</title>
        <authorList>
            <consortium name="The Broad Institute Genomics Platform"/>
            <consortium name="The Broad Institute Genome Sequencing Center for Infectious Disease"/>
            <person name="Wu L."/>
            <person name="Ma J."/>
        </authorList>
    </citation>
    <scope>NUCLEOTIDE SEQUENCE [LARGE SCALE GENOMIC DNA]</scope>
    <source>
        <strain evidence="2">TBRC 1276</strain>
    </source>
</reference>
<evidence type="ECO:0000313" key="2">
    <source>
        <dbReference type="Proteomes" id="UP001595851"/>
    </source>
</evidence>
<dbReference type="Proteomes" id="UP001595851">
    <property type="component" value="Unassembled WGS sequence"/>
</dbReference>
<dbReference type="RefSeq" id="WP_379533013.1">
    <property type="nucleotide sequence ID" value="NZ_JBHSBI010000025.1"/>
</dbReference>
<organism evidence="1 2">
    <name type="scientific">Nonomuraea purpurea</name>
    <dbReference type="NCBI Taxonomy" id="1849276"/>
    <lineage>
        <taxon>Bacteria</taxon>
        <taxon>Bacillati</taxon>
        <taxon>Actinomycetota</taxon>
        <taxon>Actinomycetes</taxon>
        <taxon>Streptosporangiales</taxon>
        <taxon>Streptosporangiaceae</taxon>
        <taxon>Nonomuraea</taxon>
    </lineage>
</organism>
<name>A0ABV8GJF0_9ACTN</name>
<dbReference type="EMBL" id="JBHSBI010000025">
    <property type="protein sequence ID" value="MFC4013140.1"/>
    <property type="molecule type" value="Genomic_DNA"/>
</dbReference>
<accession>A0ABV8GJF0</accession>
<keyword evidence="2" id="KW-1185">Reference proteome</keyword>
<protein>
    <submittedName>
        <fullName evidence="1">Uncharacterized protein</fullName>
    </submittedName>
</protein>
<proteinExistence type="predicted"/>
<evidence type="ECO:0000313" key="1">
    <source>
        <dbReference type="EMBL" id="MFC4013140.1"/>
    </source>
</evidence>
<sequence length="73" mass="7937">MEQFLSEMVFPGETWVVPVTRRIVAAILSGAGHQDVDNAQLIVSELISNASAPRGALLYPRLSREELKGGSWA</sequence>
<comment type="caution">
    <text evidence="1">The sequence shown here is derived from an EMBL/GenBank/DDBJ whole genome shotgun (WGS) entry which is preliminary data.</text>
</comment>
<gene>
    <name evidence="1" type="ORF">ACFOY2_38345</name>
</gene>